<evidence type="ECO:0000256" key="2">
    <source>
        <dbReference type="SAM" id="Phobius"/>
    </source>
</evidence>
<reference evidence="3" key="1">
    <citation type="submission" date="2015-03" db="EMBL/GenBank/DDBJ databases">
        <title>Wuchereria bancrofti Genome Sequencing Papua New Guinea Strain.</title>
        <authorList>
            <person name="Small S.T."/>
            <person name="Serre D."/>
            <person name="Zimmerman P.A."/>
        </authorList>
    </citation>
    <scope>NUCLEOTIDE SEQUENCE [LARGE SCALE GENOMIC DNA]</scope>
    <source>
        <strain evidence="3">pt0022</strain>
    </source>
</reference>
<dbReference type="AlphaFoldDB" id="A0AAF5PV17"/>
<reference evidence="3" key="2">
    <citation type="journal article" date="2016" name="Mol. Ecol.">
        <title>Population genomics of the filarial nematode parasite Wuchereria bancrofti from mosquitoes.</title>
        <authorList>
            <person name="Small S.T."/>
            <person name="Reimer L.J."/>
            <person name="Tisch D.J."/>
            <person name="King C.L."/>
            <person name="Christensen B.M."/>
            <person name="Siba P.M."/>
            <person name="Kazura J.W."/>
            <person name="Serre D."/>
            <person name="Zimmerman P.A."/>
        </authorList>
    </citation>
    <scope>NUCLEOTIDE SEQUENCE</scope>
    <source>
        <strain evidence="3">pt0022</strain>
    </source>
</reference>
<feature type="transmembrane region" description="Helical" evidence="2">
    <location>
        <begin position="33"/>
        <end position="49"/>
    </location>
</feature>
<dbReference type="Proteomes" id="UP000093561">
    <property type="component" value="Unassembled WGS sequence"/>
</dbReference>
<evidence type="ECO:0000256" key="1">
    <source>
        <dbReference type="SAM" id="MobiDB-lite"/>
    </source>
</evidence>
<organism evidence="3 4">
    <name type="scientific">Wuchereria bancrofti</name>
    <dbReference type="NCBI Taxonomy" id="6293"/>
    <lineage>
        <taxon>Eukaryota</taxon>
        <taxon>Metazoa</taxon>
        <taxon>Ecdysozoa</taxon>
        <taxon>Nematoda</taxon>
        <taxon>Chromadorea</taxon>
        <taxon>Rhabditida</taxon>
        <taxon>Spirurina</taxon>
        <taxon>Spiruromorpha</taxon>
        <taxon>Filarioidea</taxon>
        <taxon>Onchocercidae</taxon>
        <taxon>Wuchereria</taxon>
    </lineage>
</organism>
<keyword evidence="2" id="KW-0812">Transmembrane</keyword>
<sequence>MEVLVRKSEQKKTKQGWGYTTNKKRTRKEDERFEWLTGWLLGWLVGWLVRRMNGWMMGGWMEGRKMPMSFAFAFLPFALEMK</sequence>
<feature type="compositionally biased region" description="Basic and acidic residues" evidence="1">
    <location>
        <begin position="1"/>
        <end position="12"/>
    </location>
</feature>
<protein>
    <submittedName>
        <fullName evidence="4">Uncharacterized protein</fullName>
    </submittedName>
</protein>
<keyword evidence="2" id="KW-0472">Membrane</keyword>
<evidence type="ECO:0000313" key="4">
    <source>
        <dbReference type="WBParaSite" id="mrna-Wban_05877"/>
    </source>
</evidence>
<evidence type="ECO:0000313" key="3">
    <source>
        <dbReference type="Proteomes" id="UP000093561"/>
    </source>
</evidence>
<keyword evidence="2" id="KW-1133">Transmembrane helix</keyword>
<reference evidence="4" key="3">
    <citation type="submission" date="2024-02" db="UniProtKB">
        <authorList>
            <consortium name="WormBaseParasite"/>
        </authorList>
    </citation>
    <scope>IDENTIFICATION</scope>
    <source>
        <strain evidence="4">pt0022</strain>
    </source>
</reference>
<name>A0AAF5PV17_WUCBA</name>
<proteinExistence type="predicted"/>
<feature type="region of interest" description="Disordered" evidence="1">
    <location>
        <begin position="1"/>
        <end position="20"/>
    </location>
</feature>
<dbReference type="WBParaSite" id="mrna-Wban_05877">
    <property type="protein sequence ID" value="mrna-Wban_05877"/>
    <property type="gene ID" value="Wban_05877"/>
</dbReference>
<accession>A0AAF5PV17</accession>